<reference evidence="1 2" key="1">
    <citation type="journal article" date="2016" name="Mol. Biol. Evol.">
        <title>Comparative Genomics of Early-Diverging Mushroom-Forming Fungi Provides Insights into the Origins of Lignocellulose Decay Capabilities.</title>
        <authorList>
            <person name="Nagy L.G."/>
            <person name="Riley R."/>
            <person name="Tritt A."/>
            <person name="Adam C."/>
            <person name="Daum C."/>
            <person name="Floudas D."/>
            <person name="Sun H."/>
            <person name="Yadav J.S."/>
            <person name="Pangilinan J."/>
            <person name="Larsson K.H."/>
            <person name="Matsuura K."/>
            <person name="Barry K."/>
            <person name="Labutti K."/>
            <person name="Kuo R."/>
            <person name="Ohm R.A."/>
            <person name="Bhattacharya S.S."/>
            <person name="Shirouzu T."/>
            <person name="Yoshinaga Y."/>
            <person name="Martin F.M."/>
            <person name="Grigoriev I.V."/>
            <person name="Hibbett D.S."/>
        </authorList>
    </citation>
    <scope>NUCLEOTIDE SEQUENCE [LARGE SCALE GENOMIC DNA]</scope>
    <source>
        <strain evidence="1 2">HHB12029</strain>
    </source>
</reference>
<dbReference type="EMBL" id="KV426196">
    <property type="protein sequence ID" value="KZV85215.1"/>
    <property type="molecule type" value="Genomic_DNA"/>
</dbReference>
<sequence length="186" mass="21628">MLSTSTRAPFSSISLPIDFSRCSARAERLRDTTFHIIYVPDTSKRTRYVPPFVLREFCLLLTLSAWYLSRCSSRSRSLRALIIRARHAGLYTFHLTPLTRPSEHFDSHTIFADFMTDLFQHLFGARRAPERHHFPLYLRPIHLHKRALRSPFCISRVLLHSFPLGPLPFPLLLAIHISSRSHTLHT</sequence>
<proteinExistence type="predicted"/>
<evidence type="ECO:0000313" key="2">
    <source>
        <dbReference type="Proteomes" id="UP000077266"/>
    </source>
</evidence>
<evidence type="ECO:0000313" key="1">
    <source>
        <dbReference type="EMBL" id="KZV85215.1"/>
    </source>
</evidence>
<accession>A0A165DRV9</accession>
<dbReference type="InParanoid" id="A0A165DRV9"/>
<gene>
    <name evidence="1" type="ORF">EXIGLDRAFT_263385</name>
</gene>
<protein>
    <submittedName>
        <fullName evidence="1">Uncharacterized protein</fullName>
    </submittedName>
</protein>
<keyword evidence="2" id="KW-1185">Reference proteome</keyword>
<name>A0A165DRV9_EXIGL</name>
<organism evidence="1 2">
    <name type="scientific">Exidia glandulosa HHB12029</name>
    <dbReference type="NCBI Taxonomy" id="1314781"/>
    <lineage>
        <taxon>Eukaryota</taxon>
        <taxon>Fungi</taxon>
        <taxon>Dikarya</taxon>
        <taxon>Basidiomycota</taxon>
        <taxon>Agaricomycotina</taxon>
        <taxon>Agaricomycetes</taxon>
        <taxon>Auriculariales</taxon>
        <taxon>Exidiaceae</taxon>
        <taxon>Exidia</taxon>
    </lineage>
</organism>
<dbReference type="AlphaFoldDB" id="A0A165DRV9"/>
<dbReference type="Proteomes" id="UP000077266">
    <property type="component" value="Unassembled WGS sequence"/>
</dbReference>